<accession>A0A1F6CGA7</accession>
<comment type="caution">
    <text evidence="3">The sequence shown here is derived from an EMBL/GenBank/DDBJ whole genome shotgun (WGS) entry which is preliminary data.</text>
</comment>
<feature type="region of interest" description="Disordered" evidence="1">
    <location>
        <begin position="160"/>
        <end position="192"/>
    </location>
</feature>
<evidence type="ECO:0000256" key="2">
    <source>
        <dbReference type="SAM" id="Phobius"/>
    </source>
</evidence>
<feature type="transmembrane region" description="Helical" evidence="2">
    <location>
        <begin position="230"/>
        <end position="253"/>
    </location>
</feature>
<dbReference type="EMBL" id="MFKU01000016">
    <property type="protein sequence ID" value="OGG48225.1"/>
    <property type="molecule type" value="Genomic_DNA"/>
</dbReference>
<proteinExistence type="predicted"/>
<name>A0A1F6CGA7_9BACT</name>
<evidence type="ECO:0000313" key="3">
    <source>
        <dbReference type="EMBL" id="OGG48225.1"/>
    </source>
</evidence>
<evidence type="ECO:0000256" key="1">
    <source>
        <dbReference type="SAM" id="MobiDB-lite"/>
    </source>
</evidence>
<keyword evidence="2" id="KW-0472">Membrane</keyword>
<organism evidence="3 4">
    <name type="scientific">Candidatus Kaiserbacteria bacterium RIFCSPHIGHO2_01_FULL_53_31</name>
    <dbReference type="NCBI Taxonomy" id="1798481"/>
    <lineage>
        <taxon>Bacteria</taxon>
        <taxon>Candidatus Kaiseribacteriota</taxon>
    </lineage>
</organism>
<dbReference type="AlphaFoldDB" id="A0A1F6CGA7"/>
<evidence type="ECO:0008006" key="5">
    <source>
        <dbReference type="Google" id="ProtNLM"/>
    </source>
</evidence>
<dbReference type="STRING" id="1798481.A2678_01420"/>
<sequence>MDEILIDEKKYISSKRAAKVTGYAKDYVGQLCREGRVPARLVGRSWYVLESALQDHRFGSSPHLPSSRANEIEDEPASHPAPVFAATPFQRTWEAPRYVHSSGERLPSINRLAATEEKKNEDAYVASGESEQEVVDLCQPWPDTTQRGRIDVTSAEQSEYGNMYPSQPMDITPPKHTRPALAEEESGQREHRDKMINIPIHSMAEDAAMEPIITETSRRGRPHKAMPVRLVKIIGVLLAAAMTTAAVAGSGYLDQYLISVSRASIITGISEYNK</sequence>
<keyword evidence="2" id="KW-0812">Transmembrane</keyword>
<dbReference type="Proteomes" id="UP000178815">
    <property type="component" value="Unassembled WGS sequence"/>
</dbReference>
<keyword evidence="2" id="KW-1133">Transmembrane helix</keyword>
<evidence type="ECO:0000313" key="4">
    <source>
        <dbReference type="Proteomes" id="UP000178815"/>
    </source>
</evidence>
<protein>
    <recommendedName>
        <fullName evidence="5">Helix-turn-helix domain-containing protein</fullName>
    </recommendedName>
</protein>
<reference evidence="3 4" key="1">
    <citation type="journal article" date="2016" name="Nat. Commun.">
        <title>Thousands of microbial genomes shed light on interconnected biogeochemical processes in an aquifer system.</title>
        <authorList>
            <person name="Anantharaman K."/>
            <person name="Brown C.T."/>
            <person name="Hug L.A."/>
            <person name="Sharon I."/>
            <person name="Castelle C.J."/>
            <person name="Probst A.J."/>
            <person name="Thomas B.C."/>
            <person name="Singh A."/>
            <person name="Wilkins M.J."/>
            <person name="Karaoz U."/>
            <person name="Brodie E.L."/>
            <person name="Williams K.H."/>
            <person name="Hubbard S.S."/>
            <person name="Banfield J.F."/>
        </authorList>
    </citation>
    <scope>NUCLEOTIDE SEQUENCE [LARGE SCALE GENOMIC DNA]</scope>
</reference>
<gene>
    <name evidence="3" type="ORF">A2678_01420</name>
</gene>